<dbReference type="RefSeq" id="WP_379510798.1">
    <property type="nucleotide sequence ID" value="NZ_JBHRTQ010000014.1"/>
</dbReference>
<comment type="similarity">
    <text evidence="1 4">Belongs to the aldehyde dehydrogenase family.</text>
</comment>
<dbReference type="InterPro" id="IPR016163">
    <property type="entry name" value="Ald_DH_C"/>
</dbReference>
<evidence type="ECO:0000256" key="3">
    <source>
        <dbReference type="PROSITE-ProRule" id="PRU10007"/>
    </source>
</evidence>
<evidence type="ECO:0000256" key="4">
    <source>
        <dbReference type="RuleBase" id="RU003345"/>
    </source>
</evidence>
<evidence type="ECO:0000259" key="5">
    <source>
        <dbReference type="Pfam" id="PF00171"/>
    </source>
</evidence>
<dbReference type="Gene3D" id="3.40.605.10">
    <property type="entry name" value="Aldehyde Dehydrogenase, Chain A, domain 1"/>
    <property type="match status" value="1"/>
</dbReference>
<dbReference type="InterPro" id="IPR029510">
    <property type="entry name" value="Ald_DH_CS_GLU"/>
</dbReference>
<dbReference type="InterPro" id="IPR016162">
    <property type="entry name" value="Ald_DH_N"/>
</dbReference>
<evidence type="ECO:0000256" key="2">
    <source>
        <dbReference type="ARBA" id="ARBA00023002"/>
    </source>
</evidence>
<keyword evidence="2 4" id="KW-0560">Oxidoreductase</keyword>
<feature type="active site" evidence="3">
    <location>
        <position position="260"/>
    </location>
</feature>
<proteinExistence type="inferred from homology"/>
<dbReference type="EMBL" id="JBHRTQ010000014">
    <property type="protein sequence ID" value="MFC3175419.1"/>
    <property type="molecule type" value="Genomic_DNA"/>
</dbReference>
<evidence type="ECO:0000313" key="6">
    <source>
        <dbReference type="EMBL" id="MFC3175419.1"/>
    </source>
</evidence>
<dbReference type="PROSITE" id="PS00687">
    <property type="entry name" value="ALDEHYDE_DEHYDR_GLU"/>
    <property type="match status" value="1"/>
</dbReference>
<dbReference type="SUPFAM" id="SSF53720">
    <property type="entry name" value="ALDH-like"/>
    <property type="match status" value="1"/>
</dbReference>
<dbReference type="Pfam" id="PF00171">
    <property type="entry name" value="Aldedh"/>
    <property type="match status" value="1"/>
</dbReference>
<dbReference type="CDD" id="cd07139">
    <property type="entry name" value="ALDH_AldA-Rv0768"/>
    <property type="match status" value="1"/>
</dbReference>
<dbReference type="PANTHER" id="PTHR42804:SF1">
    <property type="entry name" value="ALDEHYDE DEHYDROGENASE-RELATED"/>
    <property type="match status" value="1"/>
</dbReference>
<sequence>MTTTGTPAPVAHPGQLFIDGQWVEPSSAARMTVFDSTSEDVFLEVAEAQVADMERAIAAARTAFDNGPWPSLTHAERATYLRAISKGIMARAEDIARIWTAESGILYHAAVGAAQRIAKNWADYADLAETYPFYERRTPSAGGEFGLLVREPVGVVGAIVAWNVPLLLITHKVAPALLAGCTTIVKASPEAPGAAWVLAEICQEAGLPAGVINVVAADREVSEMLVRDPRVDKISFTGSTGAGRRIASLCGERIARCTLELGGKSAAVILDDYDVERAAADIASRATFLAGQVCSSLTRVIVTRHRHDALLDALAGRFAEVVVGDPMDPASQMGPLATAIQRDRVEGHIAGAKADGATLATGGARPAHLNRGYFMEPTVFGHVDNSWAIAQQEVFGPVLSVIPAADEAEAVRLANDTIFGLNNAVFTNDLERAYAVARQLRSGTVGHNIMRSDLGVSFGGFKQSGLGREGGSEGLANYLETKFIILDGEPRAVAGL</sequence>
<gene>
    <name evidence="6" type="ORF">ACFOD9_14265</name>
</gene>
<dbReference type="InterPro" id="IPR016161">
    <property type="entry name" value="Ald_DH/histidinol_DH"/>
</dbReference>
<dbReference type="InterPro" id="IPR015590">
    <property type="entry name" value="Aldehyde_DH_dom"/>
</dbReference>
<comment type="caution">
    <text evidence="6">The sequence shown here is derived from an EMBL/GenBank/DDBJ whole genome shotgun (WGS) entry which is preliminary data.</text>
</comment>
<dbReference type="Proteomes" id="UP001595604">
    <property type="component" value="Unassembled WGS sequence"/>
</dbReference>
<evidence type="ECO:0000313" key="7">
    <source>
        <dbReference type="Proteomes" id="UP001595604"/>
    </source>
</evidence>
<keyword evidence="7" id="KW-1185">Reference proteome</keyword>
<organism evidence="6 7">
    <name type="scientific">Novosphingobium bradum</name>
    <dbReference type="NCBI Taxonomy" id="1737444"/>
    <lineage>
        <taxon>Bacteria</taxon>
        <taxon>Pseudomonadati</taxon>
        <taxon>Pseudomonadota</taxon>
        <taxon>Alphaproteobacteria</taxon>
        <taxon>Sphingomonadales</taxon>
        <taxon>Sphingomonadaceae</taxon>
        <taxon>Novosphingobium</taxon>
    </lineage>
</organism>
<accession>A0ABV7ISV7</accession>
<feature type="domain" description="Aldehyde dehydrogenase" evidence="5">
    <location>
        <begin position="22"/>
        <end position="484"/>
    </location>
</feature>
<dbReference type="PANTHER" id="PTHR42804">
    <property type="entry name" value="ALDEHYDE DEHYDROGENASE"/>
    <property type="match status" value="1"/>
</dbReference>
<reference evidence="7" key="1">
    <citation type="journal article" date="2019" name="Int. J. Syst. Evol. Microbiol.">
        <title>The Global Catalogue of Microorganisms (GCM) 10K type strain sequencing project: providing services to taxonomists for standard genome sequencing and annotation.</title>
        <authorList>
            <consortium name="The Broad Institute Genomics Platform"/>
            <consortium name="The Broad Institute Genome Sequencing Center for Infectious Disease"/>
            <person name="Wu L."/>
            <person name="Ma J."/>
        </authorList>
    </citation>
    <scope>NUCLEOTIDE SEQUENCE [LARGE SCALE GENOMIC DNA]</scope>
    <source>
        <strain evidence="7">KCTC 42984</strain>
    </source>
</reference>
<evidence type="ECO:0000256" key="1">
    <source>
        <dbReference type="ARBA" id="ARBA00009986"/>
    </source>
</evidence>
<protein>
    <submittedName>
        <fullName evidence="6">Aldehyde dehydrogenase</fullName>
    </submittedName>
</protein>
<name>A0ABV7ISV7_9SPHN</name>
<dbReference type="Gene3D" id="3.40.309.10">
    <property type="entry name" value="Aldehyde Dehydrogenase, Chain A, domain 2"/>
    <property type="match status" value="1"/>
</dbReference>